<keyword evidence="2" id="KW-1185">Reference proteome</keyword>
<gene>
    <name evidence="1" type="ORF">SAMN05216388_1017107</name>
</gene>
<name>A0A1H8S0P8_9EURY</name>
<dbReference type="EMBL" id="FOCX01000017">
    <property type="protein sequence ID" value="SEO72261.1"/>
    <property type="molecule type" value="Genomic_DNA"/>
</dbReference>
<sequence length="177" mass="19015">MQRRTSLTIAALGIVLLAAGCLGGQSGPGTTPTTTTEADETDSVPYGLAPCSERNGDAQVEELRSWLTTRNVTANGTTRTVYRVTIEGVVHNEATDYLSIQPRATIYDDEGTEIGEAIPRSMVLDRPEHLDVRPGSQERFVMGVTTDTRPADIDLRIMTALGDSMQGAIANGCRMTD</sequence>
<dbReference type="Proteomes" id="UP000198775">
    <property type="component" value="Unassembled WGS sequence"/>
</dbReference>
<dbReference type="PROSITE" id="PS51257">
    <property type="entry name" value="PROKAR_LIPOPROTEIN"/>
    <property type="match status" value="1"/>
</dbReference>
<dbReference type="AlphaFoldDB" id="A0A1H8S0P8"/>
<protein>
    <submittedName>
        <fullName evidence="1">Uncharacterized protein</fullName>
    </submittedName>
</protein>
<organism evidence="1 2">
    <name type="scientific">Halorientalis persicus</name>
    <dbReference type="NCBI Taxonomy" id="1367881"/>
    <lineage>
        <taxon>Archaea</taxon>
        <taxon>Methanobacteriati</taxon>
        <taxon>Methanobacteriota</taxon>
        <taxon>Stenosarchaea group</taxon>
        <taxon>Halobacteria</taxon>
        <taxon>Halobacteriales</taxon>
        <taxon>Haloarculaceae</taxon>
        <taxon>Halorientalis</taxon>
    </lineage>
</organism>
<evidence type="ECO:0000313" key="2">
    <source>
        <dbReference type="Proteomes" id="UP000198775"/>
    </source>
</evidence>
<accession>A0A1H8S0P8</accession>
<evidence type="ECO:0000313" key="1">
    <source>
        <dbReference type="EMBL" id="SEO72261.1"/>
    </source>
</evidence>
<proteinExistence type="predicted"/>
<dbReference type="RefSeq" id="WP_092662149.1">
    <property type="nucleotide sequence ID" value="NZ_FOCX01000017.1"/>
</dbReference>
<reference evidence="2" key="1">
    <citation type="submission" date="2016-10" db="EMBL/GenBank/DDBJ databases">
        <authorList>
            <person name="Varghese N."/>
            <person name="Submissions S."/>
        </authorList>
    </citation>
    <scope>NUCLEOTIDE SEQUENCE [LARGE SCALE GENOMIC DNA]</scope>
    <source>
        <strain evidence="2">IBRC-M 10043</strain>
    </source>
</reference>